<sequence>MLHLFNIYIIILLFICVSSQFVNYSIFRNNFAMNYSYIFREGCAEPVSECQLLNNVLENSTCFNIKFTFMYTFPNTNFLDINYWSAVKSIPKCWKYLQILLCSLKYPECQKRKSTWMINKPFRKICEITKQECSILIVNNNNKESNKSDSLSTPFQNSYSVVEKTPSFLDCNKYPQNCPADSFKLKNDLYQCQLPTVYTDQRSLWIKGIDGCSFPCRTPFFSNDEYNLTKSLFGYVGIIFFLLNLIVLITFGFHQYQLSVYKWHPMLLNLFIIHIYLIISSIGWMMQFIPNLGQSIVCRSDGAVQIREPQVQIGESKWCVLVFSMIYFSLFASSLTSLSFFYSTLSVTKQYSRFWAHTHAVSNQKNPKKSLGSSKIPFLSKKLRFSLRKLENTETFNFNDNQVSNLKKDRTDLKISGFGINCDLINVRNHSLSSQLFVVLISAALLIISLTIGEIKGDPLSGICFISTDYMVVRICLALLPLTIILIILSIIINITIGHLKLIQKHLNVYATNQYKVHSNRMNKTVTFYIFIIILLWIFWSFSIYTHTYIYSHEKLWYKALKKQLLCRLKYSLMPAMIDNDNDITRCPLESKPSINVFILHNFSYFSLNFIFVLCAIFNKSSFLIWKSQFLKLFTVHNRKSEHVFIKNEGENNCINNATEKLYFGLQNRSLLDSIWNPGIFVYLSFKNAKKTTKDRIKSTLIEEKTATFGSAENSSASFFIYQQDGSLRSCVSMPPANVHQTNVRYDRETCPTLENFLKGTQNLIGQNTVRRSNSYAGKPCIVTSGPMGNISIPNSCYHSGIVNQQNCFSKESIQNQNIGKQSRLSCFSCSNSTCYQIHNRVCADSSQCSALNSFYSVNHLTKRRNTLDNSSSKHKKSYRRFSMSFEQKNEKGVSSKSTLNRKKRIARYSVSPKSVTKSFNHNNLETQNCHIDHSSRNSSSFSAESYNSYNLMSQQTGGRWRDICRTRMTLHDVMIWANNASQNHVQMNNMCQNSLCPHKNINPNFIQGINVLNKQSLEKGIFSAVPQKSTGVNSVKIDDSLQKNPNEPITKLEKKDARKLINSCLFNESNHSSDKFNSEDEVVSVENSVEGIDKESGEFCSDDEVMSLINSENH</sequence>
<evidence type="ECO:0000256" key="4">
    <source>
        <dbReference type="SAM" id="Phobius"/>
    </source>
</evidence>
<feature type="transmembrane region" description="Helical" evidence="4">
    <location>
        <begin position="436"/>
        <end position="452"/>
    </location>
</feature>
<keyword evidence="4" id="KW-0812">Transmembrane</keyword>
<feature type="transmembrane region" description="Helical" evidence="4">
    <location>
        <begin position="232"/>
        <end position="254"/>
    </location>
</feature>
<evidence type="ECO:0000256" key="3">
    <source>
        <dbReference type="PROSITE-ProRule" id="PRU00090"/>
    </source>
</evidence>
<proteinExistence type="evidence at transcript level"/>
<reference evidence="6" key="1">
    <citation type="journal article" date="2009" name="Science">
        <title>Planarian Hh signaling regulates regeneration polarity and links Hh pathway evolution to cilia.</title>
        <authorList>
            <person name="Rink J.C."/>
            <person name="Gurley K.A."/>
            <person name="Elliott S.A."/>
            <person name="Sanchez Alvarado A."/>
        </authorList>
    </citation>
    <scope>NUCLEOTIDE SEQUENCE</scope>
</reference>
<evidence type="ECO:0000256" key="1">
    <source>
        <dbReference type="ARBA" id="ARBA00023157"/>
    </source>
</evidence>
<dbReference type="InterPro" id="IPR000539">
    <property type="entry name" value="Frizzled/Smoothened_7TM"/>
</dbReference>
<dbReference type="InterPro" id="IPR036790">
    <property type="entry name" value="Frizzled_dom_sf"/>
</dbReference>
<evidence type="ECO:0000313" key="6">
    <source>
        <dbReference type="EMBL" id="ACZ64512.1"/>
    </source>
</evidence>
<dbReference type="OrthoDB" id="10064659at2759"/>
<accession>D2ILS1</accession>
<keyword evidence="4" id="KW-0472">Membrane</keyword>
<dbReference type="SUPFAM" id="SSF63501">
    <property type="entry name" value="Frizzled cysteine-rich domain"/>
    <property type="match status" value="1"/>
</dbReference>
<keyword evidence="2" id="KW-0675">Receptor</keyword>
<dbReference type="PROSITE" id="PS50038">
    <property type="entry name" value="FZ"/>
    <property type="match status" value="1"/>
</dbReference>
<feature type="transmembrane region" description="Helical" evidence="4">
    <location>
        <begin position="266"/>
        <end position="286"/>
    </location>
</feature>
<dbReference type="EMBL" id="GQ337476">
    <property type="protein sequence ID" value="ACZ64512.1"/>
    <property type="molecule type" value="mRNA"/>
</dbReference>
<dbReference type="Gene3D" id="1.10.2000.10">
    <property type="entry name" value="Frizzled cysteine-rich domain"/>
    <property type="match status" value="1"/>
</dbReference>
<keyword evidence="1" id="KW-1015">Disulfide bond</keyword>
<comment type="caution">
    <text evidence="3">Lacks conserved residue(s) required for the propagation of feature annotation.</text>
</comment>
<dbReference type="InterPro" id="IPR020067">
    <property type="entry name" value="Frizzled_dom"/>
</dbReference>
<organism evidence="6">
    <name type="scientific">Schmidtea mediterranea</name>
    <name type="common">Freshwater planarian flatworm</name>
    <dbReference type="NCBI Taxonomy" id="79327"/>
    <lineage>
        <taxon>Eukaryota</taxon>
        <taxon>Metazoa</taxon>
        <taxon>Spiralia</taxon>
        <taxon>Lophotrochozoa</taxon>
        <taxon>Platyhelminthes</taxon>
        <taxon>Rhabditophora</taxon>
        <taxon>Seriata</taxon>
        <taxon>Tricladida</taxon>
        <taxon>Continenticola</taxon>
        <taxon>Geoplanoidea</taxon>
        <taxon>Dugesiidae</taxon>
        <taxon>Schmidtea</taxon>
    </lineage>
</organism>
<name>D2ILS1_SCHMD</name>
<dbReference type="SMART" id="SM01330">
    <property type="entry name" value="Frizzled"/>
    <property type="match status" value="1"/>
</dbReference>
<feature type="transmembrane region" description="Helical" evidence="4">
    <location>
        <begin position="526"/>
        <end position="545"/>
    </location>
</feature>
<evidence type="ECO:0000259" key="5">
    <source>
        <dbReference type="PROSITE" id="PS50038"/>
    </source>
</evidence>
<dbReference type="Pfam" id="PF01534">
    <property type="entry name" value="Frizzled"/>
    <property type="match status" value="2"/>
</dbReference>
<feature type="transmembrane region" description="Helical" evidence="4">
    <location>
        <begin position="7"/>
        <end position="27"/>
    </location>
</feature>
<feature type="transmembrane region" description="Helical" evidence="4">
    <location>
        <begin position="472"/>
        <end position="497"/>
    </location>
</feature>
<dbReference type="GO" id="GO:0007166">
    <property type="term" value="P:cell surface receptor signaling pathway"/>
    <property type="evidence" value="ECO:0007669"/>
    <property type="project" value="InterPro"/>
</dbReference>
<keyword evidence="4" id="KW-1133">Transmembrane helix</keyword>
<dbReference type="AlphaFoldDB" id="D2ILS1"/>
<dbReference type="GO" id="GO:0016020">
    <property type="term" value="C:membrane"/>
    <property type="evidence" value="ECO:0007669"/>
    <property type="project" value="InterPro"/>
</dbReference>
<evidence type="ECO:0000256" key="2">
    <source>
        <dbReference type="ARBA" id="ARBA00023170"/>
    </source>
</evidence>
<feature type="domain" description="FZ" evidence="5">
    <location>
        <begin position="39"/>
        <end position="181"/>
    </location>
</feature>
<feature type="transmembrane region" description="Helical" evidence="4">
    <location>
        <begin position="325"/>
        <end position="345"/>
    </location>
</feature>
<dbReference type="Gene3D" id="1.20.1070.10">
    <property type="entry name" value="Rhodopsin 7-helix transmembrane proteins"/>
    <property type="match status" value="2"/>
</dbReference>
<protein>
    <submittedName>
        <fullName evidence="6">Smoothened-like protein</fullName>
    </submittedName>
</protein>
<feature type="transmembrane region" description="Helical" evidence="4">
    <location>
        <begin position="598"/>
        <end position="618"/>
    </location>
</feature>